<feature type="transmembrane region" description="Helical" evidence="1">
    <location>
        <begin position="247"/>
        <end position="270"/>
    </location>
</feature>
<feature type="transmembrane region" description="Helical" evidence="1">
    <location>
        <begin position="277"/>
        <end position="297"/>
    </location>
</feature>
<dbReference type="InterPro" id="IPR002656">
    <property type="entry name" value="Acyl_transf_3_dom"/>
</dbReference>
<dbReference type="GO" id="GO:0016020">
    <property type="term" value="C:membrane"/>
    <property type="evidence" value="ECO:0007669"/>
    <property type="project" value="TreeGrafter"/>
</dbReference>
<proteinExistence type="predicted"/>
<evidence type="ECO:0000259" key="2">
    <source>
        <dbReference type="Pfam" id="PF01757"/>
    </source>
</evidence>
<dbReference type="EMBL" id="SACS01000001">
    <property type="protein sequence ID" value="RVU41850.1"/>
    <property type="molecule type" value="Genomic_DNA"/>
</dbReference>
<feature type="transmembrane region" description="Helical" evidence="1">
    <location>
        <begin position="348"/>
        <end position="366"/>
    </location>
</feature>
<feature type="transmembrane region" description="Helical" evidence="1">
    <location>
        <begin position="192"/>
        <end position="209"/>
    </location>
</feature>
<feature type="domain" description="SGNH" evidence="3">
    <location>
        <begin position="410"/>
        <end position="608"/>
    </location>
</feature>
<name>A0A437R4Z4_9GAMM</name>
<dbReference type="InterPro" id="IPR043968">
    <property type="entry name" value="SGNH"/>
</dbReference>
<feature type="transmembrane region" description="Helical" evidence="1">
    <location>
        <begin position="216"/>
        <end position="235"/>
    </location>
</feature>
<feature type="transmembrane region" description="Helical" evidence="1">
    <location>
        <begin position="160"/>
        <end position="180"/>
    </location>
</feature>
<comment type="caution">
    <text evidence="4">The sequence shown here is derived from an EMBL/GenBank/DDBJ whole genome shotgun (WGS) entry which is preliminary data.</text>
</comment>
<organism evidence="4 5">
    <name type="scientific">Rheinheimera riviphila</name>
    <dbReference type="NCBI Taxonomy" id="1834037"/>
    <lineage>
        <taxon>Bacteria</taxon>
        <taxon>Pseudomonadati</taxon>
        <taxon>Pseudomonadota</taxon>
        <taxon>Gammaproteobacteria</taxon>
        <taxon>Chromatiales</taxon>
        <taxon>Chromatiaceae</taxon>
        <taxon>Rheinheimera</taxon>
    </lineage>
</organism>
<feature type="transmembrane region" description="Helical" evidence="1">
    <location>
        <begin position="70"/>
        <end position="92"/>
    </location>
</feature>
<evidence type="ECO:0000259" key="3">
    <source>
        <dbReference type="Pfam" id="PF19040"/>
    </source>
</evidence>
<dbReference type="Pfam" id="PF01757">
    <property type="entry name" value="Acyl_transf_3"/>
    <property type="match status" value="1"/>
</dbReference>
<protein>
    <submittedName>
        <fullName evidence="4">Acyltransferase</fullName>
    </submittedName>
</protein>
<dbReference type="PANTHER" id="PTHR23028">
    <property type="entry name" value="ACETYLTRANSFERASE"/>
    <property type="match status" value="1"/>
</dbReference>
<keyword evidence="1" id="KW-0472">Membrane</keyword>
<dbReference type="GO" id="GO:0016747">
    <property type="term" value="F:acyltransferase activity, transferring groups other than amino-acyl groups"/>
    <property type="evidence" value="ECO:0007669"/>
    <property type="project" value="InterPro"/>
</dbReference>
<dbReference type="AlphaFoldDB" id="A0A437R4Z4"/>
<dbReference type="RefSeq" id="WP_127697235.1">
    <property type="nucleotide sequence ID" value="NZ_SACS01000001.1"/>
</dbReference>
<dbReference type="OrthoDB" id="9767863at2"/>
<feature type="transmembrane region" description="Helical" evidence="1">
    <location>
        <begin position="309"/>
        <end position="327"/>
    </location>
</feature>
<feature type="transmembrane region" description="Helical" evidence="1">
    <location>
        <begin position="130"/>
        <end position="153"/>
    </location>
</feature>
<feature type="domain" description="Acyltransferase 3" evidence="2">
    <location>
        <begin position="3"/>
        <end position="324"/>
    </location>
</feature>
<sequence length="633" mass="72271">MRHDIQGLRAIAVLAVVIFHIVPYSLTGGYLGVDMFFVISGYVISLKIHNEVKLQKFHLLDFYLHRLKRLLPALFVLLVVTTMLALIILLPFELRQFSMNLVGSLFFVTNFMLMTQDGYFDQSSENNPLLHLWSLAVEEHYYLFFPLFFIWLLRKPIYAQVLLLLLLTFIFFAAGVWWVFFDRDVAFYLSPLRFYQFLAGVICACYLPALTTPSKFRSALAISSLVTLVACFWFYNKATPSPGWPSLIPTIATMLLLYCAHQSAILNLLLSNRMMVILGNASYSIYLWHWPIIVYYKLAITAQINLAKVFLLLFLSIFVGYLSWYFIEQPFRNRGRLAGKHLYRAPRVIGCCCFAALFVLAFLIYLQQGFPQRFSAEQVRFASFLNYDSSDYRRQQCFLTNASTSFLEFNTESCLTLSDEKPNVLLVGDSHSAHLYSAFQQLFPQVNVLQVSASGCKPLIPLTGRKHCVGLMEWLYHQQLNSGLSVDGIVLAALWNKDDLQKMQQTVTLLKTYAPVFVVGPSIQYSQALPRLLSNYPPVQLAQQFSNYQKIKRLDSDYQAEIPAMGAGYISLYQQLCPNDQCHTLTASQIPVQWDTSHFTKPGAMMLVQPAFSSMVEQVSQHGLRTTIQATPK</sequence>
<keyword evidence="5" id="KW-1185">Reference proteome</keyword>
<keyword evidence="1" id="KW-0812">Transmembrane</keyword>
<dbReference type="Pfam" id="PF19040">
    <property type="entry name" value="SGNH"/>
    <property type="match status" value="1"/>
</dbReference>
<gene>
    <name evidence="4" type="ORF">EOE67_01230</name>
</gene>
<evidence type="ECO:0000313" key="4">
    <source>
        <dbReference type="EMBL" id="RVU41850.1"/>
    </source>
</evidence>
<evidence type="ECO:0000256" key="1">
    <source>
        <dbReference type="SAM" id="Phobius"/>
    </source>
</evidence>
<dbReference type="InterPro" id="IPR050879">
    <property type="entry name" value="Acyltransferase_3"/>
</dbReference>
<keyword evidence="1" id="KW-1133">Transmembrane helix</keyword>
<dbReference type="PANTHER" id="PTHR23028:SF53">
    <property type="entry name" value="ACYL_TRANSF_3 DOMAIN-CONTAINING PROTEIN"/>
    <property type="match status" value="1"/>
</dbReference>
<dbReference type="GO" id="GO:0009103">
    <property type="term" value="P:lipopolysaccharide biosynthetic process"/>
    <property type="evidence" value="ECO:0007669"/>
    <property type="project" value="TreeGrafter"/>
</dbReference>
<reference evidence="4 5" key="1">
    <citation type="submission" date="2019-01" db="EMBL/GenBank/DDBJ databases">
        <authorList>
            <person name="Chen W.-M."/>
        </authorList>
    </citation>
    <scope>NUCLEOTIDE SEQUENCE [LARGE SCALE GENOMIC DNA]</scope>
    <source>
        <strain evidence="4 5">KYPC3</strain>
    </source>
</reference>
<keyword evidence="4" id="KW-0012">Acyltransferase</keyword>
<accession>A0A437R4Z4</accession>
<evidence type="ECO:0000313" key="5">
    <source>
        <dbReference type="Proteomes" id="UP000283077"/>
    </source>
</evidence>
<keyword evidence="4" id="KW-0808">Transferase</keyword>
<feature type="transmembrane region" description="Helical" evidence="1">
    <location>
        <begin position="7"/>
        <end position="24"/>
    </location>
</feature>
<dbReference type="Proteomes" id="UP000283077">
    <property type="component" value="Unassembled WGS sequence"/>
</dbReference>